<dbReference type="GO" id="GO:0004523">
    <property type="term" value="F:RNA-DNA hybrid ribonuclease activity"/>
    <property type="evidence" value="ECO:0007669"/>
    <property type="project" value="InterPro"/>
</dbReference>
<dbReference type="EMBL" id="VEPZ02001769">
    <property type="protein sequence ID" value="KAE8656149.1"/>
    <property type="molecule type" value="Genomic_DNA"/>
</dbReference>
<proteinExistence type="predicted"/>
<protein>
    <recommendedName>
        <fullName evidence="2">RNase H type-1 domain-containing protein</fullName>
    </recommendedName>
</protein>
<comment type="caution">
    <text evidence="3">The sequence shown here is derived from an EMBL/GenBank/DDBJ whole genome shotgun (WGS) entry which is preliminary data.</text>
</comment>
<accession>A0A6A2XCK8</accession>
<dbReference type="PANTHER" id="PTHR36749:SF1">
    <property type="entry name" value="F7O18.3 PROTEIN"/>
    <property type="match status" value="1"/>
</dbReference>
<gene>
    <name evidence="3" type="ORF">F3Y22_tig00117007pilonHSYRG00063</name>
</gene>
<evidence type="ECO:0000259" key="2">
    <source>
        <dbReference type="Pfam" id="PF13456"/>
    </source>
</evidence>
<evidence type="ECO:0000256" key="1">
    <source>
        <dbReference type="SAM" id="MobiDB-lite"/>
    </source>
</evidence>
<dbReference type="Pfam" id="PF13456">
    <property type="entry name" value="RVT_3"/>
    <property type="match status" value="1"/>
</dbReference>
<feature type="region of interest" description="Disordered" evidence="1">
    <location>
        <begin position="164"/>
        <end position="187"/>
    </location>
</feature>
<keyword evidence="4" id="KW-1185">Reference proteome</keyword>
<organism evidence="3 4">
    <name type="scientific">Hibiscus syriacus</name>
    <name type="common">Rose of Sharon</name>
    <dbReference type="NCBI Taxonomy" id="106335"/>
    <lineage>
        <taxon>Eukaryota</taxon>
        <taxon>Viridiplantae</taxon>
        <taxon>Streptophyta</taxon>
        <taxon>Embryophyta</taxon>
        <taxon>Tracheophyta</taxon>
        <taxon>Spermatophyta</taxon>
        <taxon>Magnoliopsida</taxon>
        <taxon>eudicotyledons</taxon>
        <taxon>Gunneridae</taxon>
        <taxon>Pentapetalae</taxon>
        <taxon>rosids</taxon>
        <taxon>malvids</taxon>
        <taxon>Malvales</taxon>
        <taxon>Malvaceae</taxon>
        <taxon>Malvoideae</taxon>
        <taxon>Hibiscus</taxon>
    </lineage>
</organism>
<evidence type="ECO:0000313" key="4">
    <source>
        <dbReference type="Proteomes" id="UP000436088"/>
    </source>
</evidence>
<dbReference type="InterPro" id="IPR012337">
    <property type="entry name" value="RNaseH-like_sf"/>
</dbReference>
<dbReference type="CDD" id="cd06222">
    <property type="entry name" value="RNase_H_like"/>
    <property type="match status" value="1"/>
</dbReference>
<dbReference type="PANTHER" id="PTHR36749">
    <property type="entry name" value="F7O18.3 PROTEIN"/>
    <property type="match status" value="1"/>
</dbReference>
<dbReference type="InterPro" id="IPR002156">
    <property type="entry name" value="RNaseH_domain"/>
</dbReference>
<dbReference type="InterPro" id="IPR044730">
    <property type="entry name" value="RNase_H-like_dom_plant"/>
</dbReference>
<evidence type="ECO:0000313" key="3">
    <source>
        <dbReference type="EMBL" id="KAE8656149.1"/>
    </source>
</evidence>
<dbReference type="AlphaFoldDB" id="A0A6A2XCK8"/>
<dbReference type="InterPro" id="IPR036397">
    <property type="entry name" value="RNaseH_sf"/>
</dbReference>
<sequence>MATSSSLSSPVHSGLSCQRWQKPLVGTFKINVNGTCLHSPASIAIGVLVRDSAGSVMAGEALLIVATRSVGVVKAMALSRGIRLAVDLGLSSVVIESDSMSVVQQLQNHVNDRSTIRFYLLEARQLLDAHPHISCHFIRREANGVAHALSNYAASSITSISFSSTSSSNNNKEASPTPVLESALKRPKPTESNAEANLFASVKWNLKWVLLFGSRGLPKQEPEGPTFWTFKAVMANDFLTEDSFVIWEKKDYRGKEKKDVITKNMIGDEEDTKRFLKSKREALISCLEIAAWRYKTPWCQTVIDSSVKHAFDNVARFTSRQWNAIEKLWAFVWEQQIRRKQGKSVSGNMMWTILNDFSIRHSVGASEDRRCQQWLG</sequence>
<dbReference type="GO" id="GO:0003676">
    <property type="term" value="F:nucleic acid binding"/>
    <property type="evidence" value="ECO:0007669"/>
    <property type="project" value="InterPro"/>
</dbReference>
<reference evidence="3" key="1">
    <citation type="submission" date="2019-09" db="EMBL/GenBank/DDBJ databases">
        <title>Draft genome information of white flower Hibiscus syriacus.</title>
        <authorList>
            <person name="Kim Y.-M."/>
        </authorList>
    </citation>
    <scope>NUCLEOTIDE SEQUENCE [LARGE SCALE GENOMIC DNA]</scope>
    <source>
        <strain evidence="3">YM2019G1</strain>
    </source>
</reference>
<dbReference type="SUPFAM" id="SSF53098">
    <property type="entry name" value="Ribonuclease H-like"/>
    <property type="match status" value="1"/>
</dbReference>
<dbReference type="Proteomes" id="UP000436088">
    <property type="component" value="Unassembled WGS sequence"/>
</dbReference>
<name>A0A6A2XCK8_HIBSY</name>
<dbReference type="Gene3D" id="3.30.420.10">
    <property type="entry name" value="Ribonuclease H-like superfamily/Ribonuclease H"/>
    <property type="match status" value="1"/>
</dbReference>
<feature type="domain" description="RNase H type-1" evidence="2">
    <location>
        <begin position="31"/>
        <end position="153"/>
    </location>
</feature>